<dbReference type="CDD" id="cd05325">
    <property type="entry name" value="carb_red_sniffer_like_SDR_c"/>
    <property type="match status" value="1"/>
</dbReference>
<accession>A0AAW0BSW0</accession>
<dbReference type="SUPFAM" id="SSF51735">
    <property type="entry name" value="NAD(P)-binding Rossmann-fold domains"/>
    <property type="match status" value="1"/>
</dbReference>
<comment type="caution">
    <text evidence="1">The sequence shown here is derived from an EMBL/GenBank/DDBJ whole genome shotgun (WGS) entry which is preliminary data.</text>
</comment>
<dbReference type="Pfam" id="PF00106">
    <property type="entry name" value="adh_short"/>
    <property type="match status" value="1"/>
</dbReference>
<dbReference type="InterPro" id="IPR002347">
    <property type="entry name" value="SDR_fam"/>
</dbReference>
<dbReference type="Gene3D" id="3.40.50.720">
    <property type="entry name" value="NAD(P)-binding Rossmann-like Domain"/>
    <property type="match status" value="1"/>
</dbReference>
<reference evidence="1 2" key="1">
    <citation type="journal article" date="2024" name="J Genomics">
        <title>Draft genome sequencing and assembly of Favolaschia claudopus CIRM-BRFM 2984 isolated from oak limbs.</title>
        <authorList>
            <person name="Navarro D."/>
            <person name="Drula E."/>
            <person name="Chaduli D."/>
            <person name="Cazenave R."/>
            <person name="Ahrendt S."/>
            <person name="Wang J."/>
            <person name="Lipzen A."/>
            <person name="Daum C."/>
            <person name="Barry K."/>
            <person name="Grigoriev I.V."/>
            <person name="Favel A."/>
            <person name="Rosso M.N."/>
            <person name="Martin F."/>
        </authorList>
    </citation>
    <scope>NUCLEOTIDE SEQUENCE [LARGE SCALE GENOMIC DNA]</scope>
    <source>
        <strain evidence="1 2">CIRM-BRFM 2984</strain>
    </source>
</reference>
<protein>
    <submittedName>
        <fullName evidence="1">NAD(P)-binding protein</fullName>
    </submittedName>
</protein>
<organism evidence="1 2">
    <name type="scientific">Favolaschia claudopus</name>
    <dbReference type="NCBI Taxonomy" id="2862362"/>
    <lineage>
        <taxon>Eukaryota</taxon>
        <taxon>Fungi</taxon>
        <taxon>Dikarya</taxon>
        <taxon>Basidiomycota</taxon>
        <taxon>Agaricomycotina</taxon>
        <taxon>Agaricomycetes</taxon>
        <taxon>Agaricomycetidae</taxon>
        <taxon>Agaricales</taxon>
        <taxon>Marasmiineae</taxon>
        <taxon>Mycenaceae</taxon>
        <taxon>Favolaschia</taxon>
    </lineage>
</organism>
<proteinExistence type="predicted"/>
<dbReference type="PRINTS" id="PR00081">
    <property type="entry name" value="GDHRDH"/>
</dbReference>
<dbReference type="GO" id="GO:0016616">
    <property type="term" value="F:oxidoreductase activity, acting on the CH-OH group of donors, NAD or NADP as acceptor"/>
    <property type="evidence" value="ECO:0007669"/>
    <property type="project" value="TreeGrafter"/>
</dbReference>
<dbReference type="InterPro" id="IPR052184">
    <property type="entry name" value="SDR_enzymes"/>
</dbReference>
<name>A0AAW0BSW0_9AGAR</name>
<dbReference type="EMBL" id="JAWWNJ010000026">
    <property type="protein sequence ID" value="KAK7029729.1"/>
    <property type="molecule type" value="Genomic_DNA"/>
</dbReference>
<dbReference type="PANTHER" id="PTHR45458">
    <property type="entry name" value="SHORT-CHAIN DEHYDROGENASE/REDUCTASE SDR"/>
    <property type="match status" value="1"/>
</dbReference>
<dbReference type="PANTHER" id="PTHR45458:SF3">
    <property type="entry name" value="CHAIN DEHYDROGENASE (ATSC), PUTATIVE-RELATED"/>
    <property type="match status" value="1"/>
</dbReference>
<dbReference type="AlphaFoldDB" id="A0AAW0BSW0"/>
<dbReference type="InterPro" id="IPR036291">
    <property type="entry name" value="NAD(P)-bd_dom_sf"/>
</dbReference>
<keyword evidence="2" id="KW-1185">Reference proteome</keyword>
<evidence type="ECO:0000313" key="2">
    <source>
        <dbReference type="Proteomes" id="UP001362999"/>
    </source>
</evidence>
<evidence type="ECO:0000313" key="1">
    <source>
        <dbReference type="EMBL" id="KAK7029729.1"/>
    </source>
</evidence>
<gene>
    <name evidence="1" type="ORF">R3P38DRAFT_875861</name>
</gene>
<sequence>MPSYLVTGAAKGLGLEFVNQLSADSGNIVFAIVRNKATATQIADLRRTNVIILEADVDDAKALQFAANDAAKVSGGQLDYLISNAGRSSHSGFTLSGYPTPEALEHDVLDIFKTNTLGAIHTINAFLPLLNKGSGKKVLVVSSALGDIESTVSWEFLGAVSYSISKAALNMAVAKYAAEYKPQGFVFVAVHPGIVNTGMSPTVAGGEGFARELEMIMAANKKANPNWQGPIPIEESIRKQLDILHKWRIEETGAFVSYNGDKVWVP</sequence>
<dbReference type="Proteomes" id="UP001362999">
    <property type="component" value="Unassembled WGS sequence"/>
</dbReference>